<name>Q4G3F1_EMIHU</name>
<evidence type="ECO:0000313" key="1">
    <source>
        <dbReference type="EMBL" id="AAX13815.1"/>
    </source>
</evidence>
<reference evidence="1" key="1">
    <citation type="journal article" date="2005" name="DNA Res.">
        <title>The complete plastid genome sequence of the haptophyte Emiliania huxleyi: a comparison to other plastid genomes.</title>
        <authorList>
            <person name="Sanchez-Puerta M.V."/>
            <person name="Bachvaroff T.R."/>
            <person name="Delwiche C.F."/>
        </authorList>
    </citation>
    <scope>NUCLEOTIDE SEQUENCE</scope>
    <source>
        <strain evidence="1">CCMP 373</strain>
    </source>
</reference>
<keyword evidence="1" id="KW-0150">Chloroplast</keyword>
<accession>Q4G3F1</accession>
<keyword evidence="1" id="KW-0934">Plastid</keyword>
<dbReference type="RefSeq" id="YP_277316.1">
    <property type="nucleotide sequence ID" value="NC_007288.1"/>
</dbReference>
<dbReference type="EMBL" id="AY741371">
    <property type="protein sequence ID" value="AAX13815.1"/>
    <property type="molecule type" value="Genomic_DNA"/>
</dbReference>
<sequence>MPTSYLAAYSCNTLTHCSCLTCSLPKTITSRN</sequence>
<dbReference type="GeneID" id="3562532"/>
<organism evidence="1">
    <name type="scientific">Emiliania huxleyi</name>
    <name type="common">Coccolithophore</name>
    <name type="synonym">Pontosphaera huxleyi</name>
    <dbReference type="NCBI Taxonomy" id="2903"/>
    <lineage>
        <taxon>Eukaryota</taxon>
        <taxon>Haptista</taxon>
        <taxon>Haptophyta</taxon>
        <taxon>Prymnesiophyceae</taxon>
        <taxon>Isochrysidales</taxon>
        <taxon>Noelaerhabdaceae</taxon>
        <taxon>Emiliania</taxon>
    </lineage>
</organism>
<geneLocation type="chloroplast" evidence="1"/>
<dbReference type="AlphaFoldDB" id="Q4G3F1"/>
<protein>
    <submittedName>
        <fullName evidence="1">Uncharacterized protein</fullName>
    </submittedName>
</protein>
<proteinExistence type="predicted"/>